<sequence length="535" mass="59089">MGSQDLIFHLVGGIAIFLFGIKYMSEGLQKVAGDRIRHLLAEYTVHPIFGVVVGIFVTMLFQNATGAVILLIGFMNASILSIRQAVYVLIGANIGTIFTAFIVGIRIEDYAFPIVAVGVFLLLFQYYKRLQYIGQIIMGFGMLFLGLSLIRDGMQSSTDQITQFLLNISDEPTLGLLAGIVLSLLLTSSNAAIGVLQTIANGGLIDYQGTIPILLGSNLGAAIIACIAVIGASIKAKRVVFINVIYYLLGTCLFFMLQRPLMNLCIWLGQAMNMKMLIAITHGVFQLVTGILCLVLVPMLLRFAQIVIQTHETTAEVQFGAQFLDKRFLATPSVALGQAKNETLRMGGIARETLTHASKYFFEYDSRSANLALKKEALVNELDRLITNYMVKIHQHDLTAGESKKLTGLLQIVNDIERIGDHAENIVELADYCVRNRVQFSDVATNQLHEMIDAADWIVGRALYALEQHDRSAAADVLGREADMDRMEVEFRTGHFKRLNENQCRGNAGAIFLDLLSNLERIGDHSKNIAEHILK</sequence>
<keyword evidence="2" id="KW-1003">Cell membrane</keyword>
<feature type="transmembrane region" description="Helical" evidence="6">
    <location>
        <begin position="133"/>
        <end position="153"/>
    </location>
</feature>
<feature type="transmembrane region" description="Helical" evidence="6">
    <location>
        <begin position="211"/>
        <end position="232"/>
    </location>
</feature>
<name>A0ABW1V396_9BACL</name>
<evidence type="ECO:0000256" key="4">
    <source>
        <dbReference type="ARBA" id="ARBA00022989"/>
    </source>
</evidence>
<dbReference type="InterPro" id="IPR038078">
    <property type="entry name" value="PhoU-like_sf"/>
</dbReference>
<dbReference type="RefSeq" id="WP_379233811.1">
    <property type="nucleotide sequence ID" value="NZ_JBHSTE010000003.1"/>
</dbReference>
<proteinExistence type="predicted"/>
<dbReference type="Gene3D" id="1.20.58.220">
    <property type="entry name" value="Phosphate transport system protein phou homolog 2, domain 2"/>
    <property type="match status" value="1"/>
</dbReference>
<dbReference type="PANTHER" id="PTHR10010:SF46">
    <property type="entry name" value="SODIUM-DEPENDENT PHOSPHATE TRANSPORT PROTEIN 2B"/>
    <property type="match status" value="1"/>
</dbReference>
<evidence type="ECO:0000313" key="9">
    <source>
        <dbReference type="Proteomes" id="UP001596233"/>
    </source>
</evidence>
<dbReference type="Pfam" id="PF01895">
    <property type="entry name" value="PhoU"/>
    <property type="match status" value="2"/>
</dbReference>
<keyword evidence="5 6" id="KW-0472">Membrane</keyword>
<feature type="transmembrane region" description="Helical" evidence="6">
    <location>
        <begin position="6"/>
        <end position="24"/>
    </location>
</feature>
<feature type="transmembrane region" description="Helical" evidence="6">
    <location>
        <begin position="45"/>
        <end position="72"/>
    </location>
</feature>
<dbReference type="EMBL" id="JBHSTE010000003">
    <property type="protein sequence ID" value="MFC6332899.1"/>
    <property type="molecule type" value="Genomic_DNA"/>
</dbReference>
<dbReference type="NCBIfam" id="NF037997">
    <property type="entry name" value="Na_Pi_symport"/>
    <property type="match status" value="1"/>
</dbReference>
<evidence type="ECO:0000256" key="6">
    <source>
        <dbReference type="SAM" id="Phobius"/>
    </source>
</evidence>
<evidence type="ECO:0000256" key="3">
    <source>
        <dbReference type="ARBA" id="ARBA00022692"/>
    </source>
</evidence>
<organism evidence="8 9">
    <name type="scientific">Paenibacillus septentrionalis</name>
    <dbReference type="NCBI Taxonomy" id="429342"/>
    <lineage>
        <taxon>Bacteria</taxon>
        <taxon>Bacillati</taxon>
        <taxon>Bacillota</taxon>
        <taxon>Bacilli</taxon>
        <taxon>Bacillales</taxon>
        <taxon>Paenibacillaceae</taxon>
        <taxon>Paenibacillus</taxon>
    </lineage>
</organism>
<comment type="subcellular location">
    <subcellularLocation>
        <location evidence="1">Cell membrane</location>
        <topology evidence="1">Multi-pass membrane protein</topology>
    </subcellularLocation>
</comment>
<feature type="transmembrane region" description="Helical" evidence="6">
    <location>
        <begin position="84"/>
        <end position="103"/>
    </location>
</feature>
<evidence type="ECO:0000259" key="7">
    <source>
        <dbReference type="Pfam" id="PF01895"/>
    </source>
</evidence>
<protein>
    <submittedName>
        <fullName evidence="8">Na/Pi cotransporter family protein</fullName>
    </submittedName>
</protein>
<keyword evidence="3 6" id="KW-0812">Transmembrane</keyword>
<keyword evidence="4 6" id="KW-1133">Transmembrane helix</keyword>
<dbReference type="Pfam" id="PF02690">
    <property type="entry name" value="Na_Pi_cotrans"/>
    <property type="match status" value="2"/>
</dbReference>
<gene>
    <name evidence="8" type="ORF">ACFP56_09715</name>
</gene>
<evidence type="ECO:0000256" key="5">
    <source>
        <dbReference type="ARBA" id="ARBA00023136"/>
    </source>
</evidence>
<feature type="domain" description="PhoU" evidence="7">
    <location>
        <begin position="449"/>
        <end position="532"/>
    </location>
</feature>
<evidence type="ECO:0000313" key="8">
    <source>
        <dbReference type="EMBL" id="MFC6332899.1"/>
    </source>
</evidence>
<dbReference type="Proteomes" id="UP001596233">
    <property type="component" value="Unassembled WGS sequence"/>
</dbReference>
<accession>A0ABW1V396</accession>
<feature type="transmembrane region" description="Helical" evidence="6">
    <location>
        <begin position="174"/>
        <end position="199"/>
    </location>
</feature>
<feature type="domain" description="PhoU" evidence="7">
    <location>
        <begin position="344"/>
        <end position="429"/>
    </location>
</feature>
<feature type="transmembrane region" description="Helical" evidence="6">
    <location>
        <begin position="239"/>
        <end position="257"/>
    </location>
</feature>
<feature type="transmembrane region" description="Helical" evidence="6">
    <location>
        <begin position="110"/>
        <end position="127"/>
    </location>
</feature>
<dbReference type="SUPFAM" id="SSF109755">
    <property type="entry name" value="PhoU-like"/>
    <property type="match status" value="1"/>
</dbReference>
<feature type="transmembrane region" description="Helical" evidence="6">
    <location>
        <begin position="277"/>
        <end position="301"/>
    </location>
</feature>
<evidence type="ECO:0000256" key="1">
    <source>
        <dbReference type="ARBA" id="ARBA00004651"/>
    </source>
</evidence>
<dbReference type="InterPro" id="IPR026022">
    <property type="entry name" value="PhoU_dom"/>
</dbReference>
<comment type="caution">
    <text evidence="8">The sequence shown here is derived from an EMBL/GenBank/DDBJ whole genome shotgun (WGS) entry which is preliminary data.</text>
</comment>
<dbReference type="PANTHER" id="PTHR10010">
    <property type="entry name" value="SOLUTE CARRIER FAMILY 34 SODIUM PHOSPHATE , MEMBER 2-RELATED"/>
    <property type="match status" value="1"/>
</dbReference>
<evidence type="ECO:0000256" key="2">
    <source>
        <dbReference type="ARBA" id="ARBA00022475"/>
    </source>
</evidence>
<reference evidence="9" key="1">
    <citation type="journal article" date="2019" name="Int. J. Syst. Evol. Microbiol.">
        <title>The Global Catalogue of Microorganisms (GCM) 10K type strain sequencing project: providing services to taxonomists for standard genome sequencing and annotation.</title>
        <authorList>
            <consortium name="The Broad Institute Genomics Platform"/>
            <consortium name="The Broad Institute Genome Sequencing Center for Infectious Disease"/>
            <person name="Wu L."/>
            <person name="Ma J."/>
        </authorList>
    </citation>
    <scope>NUCLEOTIDE SEQUENCE [LARGE SCALE GENOMIC DNA]</scope>
    <source>
        <strain evidence="9">PCU 280</strain>
    </source>
</reference>
<keyword evidence="9" id="KW-1185">Reference proteome</keyword>
<dbReference type="InterPro" id="IPR003841">
    <property type="entry name" value="Na/Pi_transpt"/>
</dbReference>